<organism evidence="4 5">
    <name type="scientific">Plasmodiophora brassicae</name>
    <name type="common">Clubroot disease agent</name>
    <dbReference type="NCBI Taxonomy" id="37360"/>
    <lineage>
        <taxon>Eukaryota</taxon>
        <taxon>Sar</taxon>
        <taxon>Rhizaria</taxon>
        <taxon>Endomyxa</taxon>
        <taxon>Phytomyxea</taxon>
        <taxon>Plasmodiophorida</taxon>
        <taxon>Plasmodiophoridae</taxon>
        <taxon>Plasmodiophora</taxon>
    </lineage>
</organism>
<evidence type="ECO:0000313" key="4">
    <source>
        <dbReference type="EMBL" id="CEP00119.1"/>
    </source>
</evidence>
<dbReference type="Pfam" id="PF12796">
    <property type="entry name" value="Ank_2"/>
    <property type="match status" value="1"/>
</dbReference>
<dbReference type="AlphaFoldDB" id="A0A0G4IYG0"/>
<sequence>MFIGNRERSSGMPQLASTSLILIAGVLAVVHLPAVRAYPSDDDGDGNSYQPGQQSSQAIVDGMARLKEVASHSQERLETFQTLHRRLRSNNVAFINLESWGNGQPLLHWAAYHGEAQIVTFLLSLPSINVNAVAGTSAHTPLHWAALRGQPAIVRLLLAAPDINVNARDATQKTPLHLAVNNVQVEVVSVMVGAPGIKVNAIDGKGWTPLQYAIGGWRRYASDELRVIIETLVGTRGDVSKNVDYTPLLWAVFYNLPAMVHLMLDMGHIDVNAGNPLLLAVSADRFDIAKMLVESPGLKVDTSAFDKALKVVTTRPDCSEVADLMRSKAGRARRSTSRRFKGSSCIGMDCIPDAHRSSR</sequence>
<dbReference type="PANTHER" id="PTHR24180:SF45">
    <property type="entry name" value="POLY [ADP-RIBOSE] POLYMERASE TANKYRASE"/>
    <property type="match status" value="1"/>
</dbReference>
<evidence type="ECO:0000256" key="1">
    <source>
        <dbReference type="ARBA" id="ARBA00022737"/>
    </source>
</evidence>
<evidence type="ECO:0000256" key="3">
    <source>
        <dbReference type="PROSITE-ProRule" id="PRU00023"/>
    </source>
</evidence>
<accession>A0A0G4IYG0</accession>
<reference evidence="4 5" key="1">
    <citation type="submission" date="2015-02" db="EMBL/GenBank/DDBJ databases">
        <authorList>
            <person name="Chooi Y.-H."/>
        </authorList>
    </citation>
    <scope>NUCLEOTIDE SEQUENCE [LARGE SCALE GENOMIC DNA]</scope>
    <source>
        <strain evidence="4">E3</strain>
    </source>
</reference>
<evidence type="ECO:0000256" key="2">
    <source>
        <dbReference type="ARBA" id="ARBA00023043"/>
    </source>
</evidence>
<gene>
    <name evidence="4" type="ORF">PBRA_007853</name>
</gene>
<name>A0A0G4IYG0_PLABS</name>
<dbReference type="OrthoDB" id="60433at2759"/>
<proteinExistence type="predicted"/>
<dbReference type="Pfam" id="PF00023">
    <property type="entry name" value="Ank"/>
    <property type="match status" value="2"/>
</dbReference>
<dbReference type="Gene3D" id="1.25.40.20">
    <property type="entry name" value="Ankyrin repeat-containing domain"/>
    <property type="match status" value="2"/>
</dbReference>
<dbReference type="PROSITE" id="PS50297">
    <property type="entry name" value="ANK_REP_REGION"/>
    <property type="match status" value="1"/>
</dbReference>
<protein>
    <submittedName>
        <fullName evidence="4">Uncharacterized protein</fullName>
    </submittedName>
</protein>
<dbReference type="SMART" id="SM00248">
    <property type="entry name" value="ANK"/>
    <property type="match status" value="5"/>
</dbReference>
<feature type="repeat" description="ANK" evidence="3">
    <location>
        <begin position="137"/>
        <end position="158"/>
    </location>
</feature>
<dbReference type="Proteomes" id="UP000039324">
    <property type="component" value="Unassembled WGS sequence"/>
</dbReference>
<dbReference type="InterPro" id="IPR051637">
    <property type="entry name" value="Ank_repeat_dom-contain_49"/>
</dbReference>
<keyword evidence="5" id="KW-1185">Reference proteome</keyword>
<dbReference type="PROSITE" id="PS50088">
    <property type="entry name" value="ANK_REPEAT"/>
    <property type="match status" value="1"/>
</dbReference>
<keyword evidence="1" id="KW-0677">Repeat</keyword>
<dbReference type="SUPFAM" id="SSF48403">
    <property type="entry name" value="Ankyrin repeat"/>
    <property type="match status" value="1"/>
</dbReference>
<dbReference type="InterPro" id="IPR036770">
    <property type="entry name" value="Ankyrin_rpt-contain_sf"/>
</dbReference>
<dbReference type="PANTHER" id="PTHR24180">
    <property type="entry name" value="CYCLIN-DEPENDENT KINASE INHIBITOR 2C-RELATED"/>
    <property type="match status" value="1"/>
</dbReference>
<evidence type="ECO:0000313" key="5">
    <source>
        <dbReference type="Proteomes" id="UP000039324"/>
    </source>
</evidence>
<keyword evidence="2 3" id="KW-0040">ANK repeat</keyword>
<dbReference type="InterPro" id="IPR002110">
    <property type="entry name" value="Ankyrin_rpt"/>
</dbReference>
<dbReference type="STRING" id="37360.A0A0G4IYG0"/>
<dbReference type="EMBL" id="CDSF01000097">
    <property type="protein sequence ID" value="CEP00119.1"/>
    <property type="molecule type" value="Genomic_DNA"/>
</dbReference>